<dbReference type="SUPFAM" id="SSF48452">
    <property type="entry name" value="TPR-like"/>
    <property type="match status" value="1"/>
</dbReference>
<dbReference type="EMBL" id="JACHLY010000001">
    <property type="protein sequence ID" value="MBB5999979.1"/>
    <property type="molecule type" value="Genomic_DNA"/>
</dbReference>
<dbReference type="Gene3D" id="1.25.40.10">
    <property type="entry name" value="Tetratricopeptide repeat domain"/>
    <property type="match status" value="1"/>
</dbReference>
<dbReference type="RefSeq" id="WP_184637143.1">
    <property type="nucleotide sequence ID" value="NZ_BAABKT010000011.1"/>
</dbReference>
<proteinExistence type="predicted"/>
<reference evidence="2 3" key="1">
    <citation type="submission" date="2020-08" db="EMBL/GenBank/DDBJ databases">
        <title>Sequencing the genomes of 1000 actinobacteria strains.</title>
        <authorList>
            <person name="Klenk H.-P."/>
        </authorList>
    </citation>
    <scope>NUCLEOTIDE SEQUENCE [LARGE SCALE GENOMIC DNA]</scope>
    <source>
        <strain evidence="2 3">DSM 44593</strain>
    </source>
</reference>
<comment type="caution">
    <text evidence="2">The sequence shown here is derived from an EMBL/GenBank/DDBJ whole genome shotgun (WGS) entry which is preliminary data.</text>
</comment>
<organism evidence="2 3">
    <name type="scientific">Streptomonospora salina</name>
    <dbReference type="NCBI Taxonomy" id="104205"/>
    <lineage>
        <taxon>Bacteria</taxon>
        <taxon>Bacillati</taxon>
        <taxon>Actinomycetota</taxon>
        <taxon>Actinomycetes</taxon>
        <taxon>Streptosporangiales</taxon>
        <taxon>Nocardiopsidaceae</taxon>
        <taxon>Streptomonospora</taxon>
    </lineage>
</organism>
<gene>
    <name evidence="2" type="ORF">HNR25_003730</name>
</gene>
<sequence>MTQVERLGSSVENGSDHRYVFNLHDLNVPAWRPATEPPPAHRQTPHSRPVREDELETSEEMLEIFSRIEAIHGASRVAPFLGEYLHRTVSPWLRSPVSTDTRRRLLRTSARLCYLCGFAYFDLEEHGISQRFYRTSLLLAAEGADAWGYAVTLRAMSVQAWHLGHRHQALDLADAAVDTAPRGIDDASSAFLHGQLAVAHAGRDNRDTALSCLNSAERYMESATSRPGTVTYHWAAFAHQRAVVRSLFGDRSGATLDFTNAVQWRPACERRSTALVCARLAEHHLDQGQLEQAASNWHRFLDIYPSIRSGRARSALAVLRARVRPHTAHDVGRGLLARATALWRPDTGTR</sequence>
<protein>
    <submittedName>
        <fullName evidence="2">Tetratricopeptide (TPR) repeat protein</fullName>
    </submittedName>
</protein>
<keyword evidence="3" id="KW-1185">Reference proteome</keyword>
<dbReference type="AlphaFoldDB" id="A0A841EF75"/>
<accession>A0A841EF75</accession>
<dbReference type="InterPro" id="IPR011990">
    <property type="entry name" value="TPR-like_helical_dom_sf"/>
</dbReference>
<evidence type="ECO:0000313" key="3">
    <source>
        <dbReference type="Proteomes" id="UP000578077"/>
    </source>
</evidence>
<evidence type="ECO:0000313" key="2">
    <source>
        <dbReference type="EMBL" id="MBB5999979.1"/>
    </source>
</evidence>
<name>A0A841EF75_9ACTN</name>
<dbReference type="Proteomes" id="UP000578077">
    <property type="component" value="Unassembled WGS sequence"/>
</dbReference>
<feature type="region of interest" description="Disordered" evidence="1">
    <location>
        <begin position="32"/>
        <end position="53"/>
    </location>
</feature>
<evidence type="ECO:0000256" key="1">
    <source>
        <dbReference type="SAM" id="MobiDB-lite"/>
    </source>
</evidence>